<gene>
    <name evidence="1" type="ORF">GCM10023188_40020</name>
</gene>
<dbReference type="RefSeq" id="WP_345161663.1">
    <property type="nucleotide sequence ID" value="NZ_BAABHC010000029.1"/>
</dbReference>
<evidence type="ECO:0000313" key="1">
    <source>
        <dbReference type="EMBL" id="GAA4441465.1"/>
    </source>
</evidence>
<dbReference type="Proteomes" id="UP001500552">
    <property type="component" value="Unassembled WGS sequence"/>
</dbReference>
<reference evidence="2" key="1">
    <citation type="journal article" date="2019" name="Int. J. Syst. Evol. Microbiol.">
        <title>The Global Catalogue of Microorganisms (GCM) 10K type strain sequencing project: providing services to taxonomists for standard genome sequencing and annotation.</title>
        <authorList>
            <consortium name="The Broad Institute Genomics Platform"/>
            <consortium name="The Broad Institute Genome Sequencing Center for Infectious Disease"/>
            <person name="Wu L."/>
            <person name="Ma J."/>
        </authorList>
    </citation>
    <scope>NUCLEOTIDE SEQUENCE [LARGE SCALE GENOMIC DNA]</scope>
    <source>
        <strain evidence="2">JCM 17926</strain>
    </source>
</reference>
<proteinExistence type="predicted"/>
<dbReference type="EMBL" id="BAABHC010000029">
    <property type="protein sequence ID" value="GAA4441465.1"/>
    <property type="molecule type" value="Genomic_DNA"/>
</dbReference>
<comment type="caution">
    <text evidence="1">The sequence shown here is derived from an EMBL/GenBank/DDBJ whole genome shotgun (WGS) entry which is preliminary data.</text>
</comment>
<keyword evidence="2" id="KW-1185">Reference proteome</keyword>
<evidence type="ECO:0000313" key="2">
    <source>
        <dbReference type="Proteomes" id="UP001500552"/>
    </source>
</evidence>
<name>A0ABP8M1S8_9BACT</name>
<organism evidence="1 2">
    <name type="scientific">Pontibacter saemangeumensis</name>
    <dbReference type="NCBI Taxonomy" id="1084525"/>
    <lineage>
        <taxon>Bacteria</taxon>
        <taxon>Pseudomonadati</taxon>
        <taxon>Bacteroidota</taxon>
        <taxon>Cytophagia</taxon>
        <taxon>Cytophagales</taxon>
        <taxon>Hymenobacteraceae</taxon>
        <taxon>Pontibacter</taxon>
    </lineage>
</organism>
<accession>A0ABP8M1S8</accession>
<sequence>MKEISDMRLFSGHAEKVCLSSSQNTSPPAEMALSPGSAWEVIYCLETLCGTREAAAALVNVSKNIWGNIRWICG</sequence>
<protein>
    <submittedName>
        <fullName evidence="1">Uncharacterized protein</fullName>
    </submittedName>
</protein>